<sequence length="481" mass="57621">MTQRFEQIQFNSDNFIINYHIIDEGQEINQFYIYFSCKIDQTIYFKKFSEENTIYDAKCIFSQSLQKQKTSISIFSQDTQLKDDQLIIHFKQQELFIYETKLISFHTRNGQVLKQKVYKACMKVKEMKNDFQREISQQSCKYEFNQSPIDDEDKLLSDITDQTEIVLDVDFQHNLKLINNELKTQQFNVQFYQTEIVSSIFSKFLKGNLQYYYNGQLIDINKSFEDNLIQNNSCVYYGKIYNFTFKFTNNNQIIKIQVKSLNTKIEDAVQPILKENHPQNFQFSCNNRLINLEKTFSQEKIKEGVIQIELKSLIVNIYDKNKIYKYHVLPNLTIEKLNKLINNNQNKWLFKLDNDDILQDNIELSTLKNSNGEVELIYKEYIKQNTILHQYQDDVSIDFFVTQNIKTIENSSLVIPIEWNDQKFFETVKLDQKVEEFLEDFKKQKKLSKIFFFQDGEIIDINKKFEDLRDIEYSFFEIISE</sequence>
<accession>A0A8S1XJG3</accession>
<protein>
    <submittedName>
        <fullName evidence="1">Uncharacterized protein</fullName>
    </submittedName>
</protein>
<organism evidence="1 2">
    <name type="scientific">Paramecium pentaurelia</name>
    <dbReference type="NCBI Taxonomy" id="43138"/>
    <lineage>
        <taxon>Eukaryota</taxon>
        <taxon>Sar</taxon>
        <taxon>Alveolata</taxon>
        <taxon>Ciliophora</taxon>
        <taxon>Intramacronucleata</taxon>
        <taxon>Oligohymenophorea</taxon>
        <taxon>Peniculida</taxon>
        <taxon>Parameciidae</taxon>
        <taxon>Paramecium</taxon>
    </lineage>
</organism>
<dbReference type="AlphaFoldDB" id="A0A8S1XJG3"/>
<gene>
    <name evidence="1" type="ORF">PPENT_87.1.T1280091</name>
</gene>
<comment type="caution">
    <text evidence="1">The sequence shown here is derived from an EMBL/GenBank/DDBJ whole genome shotgun (WGS) entry which is preliminary data.</text>
</comment>
<proteinExistence type="predicted"/>
<reference evidence="1" key="1">
    <citation type="submission" date="2021-01" db="EMBL/GenBank/DDBJ databases">
        <authorList>
            <consortium name="Genoscope - CEA"/>
            <person name="William W."/>
        </authorList>
    </citation>
    <scope>NUCLEOTIDE SEQUENCE</scope>
</reference>
<evidence type="ECO:0000313" key="2">
    <source>
        <dbReference type="Proteomes" id="UP000689195"/>
    </source>
</evidence>
<keyword evidence="2" id="KW-1185">Reference proteome</keyword>
<evidence type="ECO:0000313" key="1">
    <source>
        <dbReference type="EMBL" id="CAD8201590.1"/>
    </source>
</evidence>
<dbReference type="EMBL" id="CAJJDO010000128">
    <property type="protein sequence ID" value="CAD8201590.1"/>
    <property type="molecule type" value="Genomic_DNA"/>
</dbReference>
<name>A0A8S1XJG3_9CILI</name>
<dbReference type="Proteomes" id="UP000689195">
    <property type="component" value="Unassembled WGS sequence"/>
</dbReference>